<feature type="transmembrane region" description="Helical" evidence="1">
    <location>
        <begin position="60"/>
        <end position="78"/>
    </location>
</feature>
<sequence>MNTHSSLEAITAPSERVQRALLQVGVTLVVLAWVPGTLTKTLVLLGLWGLLFWPLSRAEWLMSAAVCVFFTGMNASALKQGIFQFREPDLLGMPVWELFMWGFYLLHVYRFWGGVAPAGRRQTVTAWILGLVFAAAFAVITDQTQLFVVTVVVLLAAFAFFHDRLDLAYAGHMVLLGACVEYVGVHSGQWSYPLDIPGGVPPWFVTMWGGIGLFFRRLVLPLMWRG</sequence>
<evidence type="ECO:0000313" key="2">
    <source>
        <dbReference type="EMBL" id="MDR7334192.1"/>
    </source>
</evidence>
<dbReference type="Proteomes" id="UP001180825">
    <property type="component" value="Unassembled WGS sequence"/>
</dbReference>
<feature type="transmembrane region" description="Helical" evidence="1">
    <location>
        <begin position="20"/>
        <end position="53"/>
    </location>
</feature>
<feature type="transmembrane region" description="Helical" evidence="1">
    <location>
        <begin position="124"/>
        <end position="140"/>
    </location>
</feature>
<name>A0ABU2AAF8_9BURK</name>
<proteinExistence type="predicted"/>
<dbReference type="EMBL" id="JAVDXV010000006">
    <property type="protein sequence ID" value="MDR7334192.1"/>
    <property type="molecule type" value="Genomic_DNA"/>
</dbReference>
<keyword evidence="1" id="KW-0812">Transmembrane</keyword>
<gene>
    <name evidence="2" type="ORF">J2X21_003344</name>
</gene>
<dbReference type="RefSeq" id="WP_310330471.1">
    <property type="nucleotide sequence ID" value="NZ_JAVDXV010000006.1"/>
</dbReference>
<evidence type="ECO:0000256" key="1">
    <source>
        <dbReference type="SAM" id="Phobius"/>
    </source>
</evidence>
<organism evidence="2 3">
    <name type="scientific">Roseateles asaccharophilus</name>
    <dbReference type="NCBI Taxonomy" id="582607"/>
    <lineage>
        <taxon>Bacteria</taxon>
        <taxon>Pseudomonadati</taxon>
        <taxon>Pseudomonadota</taxon>
        <taxon>Betaproteobacteria</taxon>
        <taxon>Burkholderiales</taxon>
        <taxon>Sphaerotilaceae</taxon>
        <taxon>Roseateles</taxon>
    </lineage>
</organism>
<keyword evidence="1" id="KW-0472">Membrane</keyword>
<feature type="transmembrane region" description="Helical" evidence="1">
    <location>
        <begin position="205"/>
        <end position="224"/>
    </location>
</feature>
<reference evidence="2 3" key="1">
    <citation type="submission" date="2023-07" db="EMBL/GenBank/DDBJ databases">
        <title>Sorghum-associated microbial communities from plants grown in Nebraska, USA.</title>
        <authorList>
            <person name="Schachtman D."/>
        </authorList>
    </citation>
    <scope>NUCLEOTIDE SEQUENCE [LARGE SCALE GENOMIC DNA]</scope>
    <source>
        <strain evidence="2 3">BE316</strain>
    </source>
</reference>
<keyword evidence="3" id="KW-1185">Reference proteome</keyword>
<protein>
    <submittedName>
        <fullName evidence="2">Uncharacterized protein</fullName>
    </submittedName>
</protein>
<feature type="transmembrane region" description="Helical" evidence="1">
    <location>
        <begin position="90"/>
        <end position="112"/>
    </location>
</feature>
<keyword evidence="1" id="KW-1133">Transmembrane helix</keyword>
<feature type="transmembrane region" description="Helical" evidence="1">
    <location>
        <begin position="146"/>
        <end position="162"/>
    </location>
</feature>
<evidence type="ECO:0000313" key="3">
    <source>
        <dbReference type="Proteomes" id="UP001180825"/>
    </source>
</evidence>
<accession>A0ABU2AAF8</accession>
<comment type="caution">
    <text evidence="2">The sequence shown here is derived from an EMBL/GenBank/DDBJ whole genome shotgun (WGS) entry which is preliminary data.</text>
</comment>